<feature type="compositionally biased region" description="Polar residues" evidence="5">
    <location>
        <begin position="31"/>
        <end position="55"/>
    </location>
</feature>
<evidence type="ECO:0000256" key="4">
    <source>
        <dbReference type="PROSITE-ProRule" id="PRU00433"/>
    </source>
</evidence>
<protein>
    <submittedName>
        <fullName evidence="8">Cytochrome c</fullName>
    </submittedName>
</protein>
<dbReference type="AlphaFoldDB" id="A0A7Y0L4P0"/>
<evidence type="ECO:0000256" key="1">
    <source>
        <dbReference type="ARBA" id="ARBA00022617"/>
    </source>
</evidence>
<proteinExistence type="predicted"/>
<keyword evidence="1 4" id="KW-0349">Heme</keyword>
<keyword evidence="3 4" id="KW-0408">Iron</keyword>
<feature type="domain" description="Cytochrome c" evidence="7">
    <location>
        <begin position="76"/>
        <end position="154"/>
    </location>
</feature>
<sequence>MQKKHRVLAFLTTATLVLGAASAVSAASVTGHPNSHSQVGRQGTKNDTSTPSLNGKANRWRRKKVNNNTSTPMPASMVAAGAKIFKAQCESCHGPSGNGTTTAPRLAGPSGVWYTFHTESALRGYIQAHMPANHPGTLHGTALKDVSAYVWTIAKSK</sequence>
<dbReference type="InterPro" id="IPR036909">
    <property type="entry name" value="Cyt_c-like_dom_sf"/>
</dbReference>
<evidence type="ECO:0000259" key="7">
    <source>
        <dbReference type="PROSITE" id="PS51007"/>
    </source>
</evidence>
<keyword evidence="9" id="KW-1185">Reference proteome</keyword>
<evidence type="ECO:0000313" key="9">
    <source>
        <dbReference type="Proteomes" id="UP000533476"/>
    </source>
</evidence>
<keyword evidence="6" id="KW-0732">Signal</keyword>
<feature type="region of interest" description="Disordered" evidence="5">
    <location>
        <begin position="29"/>
        <end position="74"/>
    </location>
</feature>
<dbReference type="GO" id="GO:0020037">
    <property type="term" value="F:heme binding"/>
    <property type="evidence" value="ECO:0007669"/>
    <property type="project" value="InterPro"/>
</dbReference>
<organism evidence="8 9">
    <name type="scientific">Sulfobacillus harzensis</name>
    <dbReference type="NCBI Taxonomy" id="2729629"/>
    <lineage>
        <taxon>Bacteria</taxon>
        <taxon>Bacillati</taxon>
        <taxon>Bacillota</taxon>
        <taxon>Clostridia</taxon>
        <taxon>Eubacteriales</taxon>
        <taxon>Clostridiales Family XVII. Incertae Sedis</taxon>
        <taxon>Sulfobacillus</taxon>
    </lineage>
</organism>
<dbReference type="Gene3D" id="1.10.760.10">
    <property type="entry name" value="Cytochrome c-like domain"/>
    <property type="match status" value="1"/>
</dbReference>
<dbReference type="InterPro" id="IPR009056">
    <property type="entry name" value="Cyt_c-like_dom"/>
</dbReference>
<gene>
    <name evidence="8" type="ORF">HIJ39_08210</name>
</gene>
<evidence type="ECO:0000313" key="8">
    <source>
        <dbReference type="EMBL" id="NMP22335.1"/>
    </source>
</evidence>
<name>A0A7Y0L4P0_9FIRM</name>
<dbReference type="EMBL" id="JABBVZ010000021">
    <property type="protein sequence ID" value="NMP22335.1"/>
    <property type="molecule type" value="Genomic_DNA"/>
</dbReference>
<accession>A0A7Y0L4P0</accession>
<comment type="caution">
    <text evidence="8">The sequence shown here is derived from an EMBL/GenBank/DDBJ whole genome shotgun (WGS) entry which is preliminary data.</text>
</comment>
<dbReference type="SUPFAM" id="SSF46626">
    <property type="entry name" value="Cytochrome c"/>
    <property type="match status" value="1"/>
</dbReference>
<dbReference type="PROSITE" id="PS51007">
    <property type="entry name" value="CYTC"/>
    <property type="match status" value="1"/>
</dbReference>
<feature type="chain" id="PRO_5030637161" evidence="6">
    <location>
        <begin position="27"/>
        <end position="157"/>
    </location>
</feature>
<evidence type="ECO:0000256" key="6">
    <source>
        <dbReference type="SAM" id="SignalP"/>
    </source>
</evidence>
<dbReference type="RefSeq" id="WP_169098549.1">
    <property type="nucleotide sequence ID" value="NZ_JABBVZ010000021.1"/>
</dbReference>
<evidence type="ECO:0000256" key="5">
    <source>
        <dbReference type="SAM" id="MobiDB-lite"/>
    </source>
</evidence>
<feature type="signal peptide" evidence="6">
    <location>
        <begin position="1"/>
        <end position="26"/>
    </location>
</feature>
<dbReference type="GO" id="GO:0046872">
    <property type="term" value="F:metal ion binding"/>
    <property type="evidence" value="ECO:0007669"/>
    <property type="project" value="UniProtKB-KW"/>
</dbReference>
<reference evidence="8 9" key="1">
    <citation type="submission" date="2020-04" db="EMBL/GenBank/DDBJ databases">
        <authorList>
            <person name="Zhang R."/>
            <person name="Schippers A."/>
        </authorList>
    </citation>
    <scope>NUCLEOTIDE SEQUENCE [LARGE SCALE GENOMIC DNA]</scope>
    <source>
        <strain evidence="8 9">DSM 109850</strain>
    </source>
</reference>
<evidence type="ECO:0000256" key="3">
    <source>
        <dbReference type="ARBA" id="ARBA00023004"/>
    </source>
</evidence>
<evidence type="ECO:0000256" key="2">
    <source>
        <dbReference type="ARBA" id="ARBA00022723"/>
    </source>
</evidence>
<dbReference type="Pfam" id="PF13442">
    <property type="entry name" value="Cytochrome_CBB3"/>
    <property type="match status" value="1"/>
</dbReference>
<keyword evidence="2 4" id="KW-0479">Metal-binding</keyword>
<dbReference type="GO" id="GO:0009055">
    <property type="term" value="F:electron transfer activity"/>
    <property type="evidence" value="ECO:0007669"/>
    <property type="project" value="InterPro"/>
</dbReference>
<dbReference type="Proteomes" id="UP000533476">
    <property type="component" value="Unassembled WGS sequence"/>
</dbReference>